<name>A0A1M4XXT4_9FIRM</name>
<dbReference type="Proteomes" id="UP000184196">
    <property type="component" value="Unassembled WGS sequence"/>
</dbReference>
<evidence type="ECO:0000313" key="2">
    <source>
        <dbReference type="Proteomes" id="UP000184196"/>
    </source>
</evidence>
<dbReference type="EMBL" id="FQUW01000012">
    <property type="protein sequence ID" value="SHE98255.1"/>
    <property type="molecule type" value="Genomic_DNA"/>
</dbReference>
<accession>A0A1M4XXT4</accession>
<organism evidence="1 2">
    <name type="scientific">Desulfofundulus australicus DSM 11792</name>
    <dbReference type="NCBI Taxonomy" id="1121425"/>
    <lineage>
        <taxon>Bacteria</taxon>
        <taxon>Bacillati</taxon>
        <taxon>Bacillota</taxon>
        <taxon>Clostridia</taxon>
        <taxon>Eubacteriales</taxon>
        <taxon>Peptococcaceae</taxon>
        <taxon>Desulfofundulus</taxon>
    </lineage>
</organism>
<keyword evidence="2" id="KW-1185">Reference proteome</keyword>
<reference evidence="2" key="1">
    <citation type="submission" date="2016-11" db="EMBL/GenBank/DDBJ databases">
        <authorList>
            <person name="Varghese N."/>
            <person name="Submissions S."/>
        </authorList>
    </citation>
    <scope>NUCLEOTIDE SEQUENCE [LARGE SCALE GENOMIC DNA]</scope>
    <source>
        <strain evidence="2">DSM 11792</strain>
    </source>
</reference>
<protein>
    <submittedName>
        <fullName evidence="1">Uncharacterized protein</fullName>
    </submittedName>
</protein>
<dbReference type="AlphaFoldDB" id="A0A1M4XXT4"/>
<sequence>MDSSPPSCPVRAAHSLAPAWPDFIREWYVVPGILAGPREALPLPSIHQSGAESKTCLRKEALPCR</sequence>
<gene>
    <name evidence="1" type="ORF">SAMN02745218_01209</name>
</gene>
<evidence type="ECO:0000313" key="1">
    <source>
        <dbReference type="EMBL" id="SHE98255.1"/>
    </source>
</evidence>
<proteinExistence type="predicted"/>